<dbReference type="AlphaFoldDB" id="A0A9P8YFS2"/>
<proteinExistence type="predicted"/>
<name>A0A9P8YFS2_9PEZI</name>
<dbReference type="PROSITE" id="PS51257">
    <property type="entry name" value="PROKAR_LIPOPROTEIN"/>
    <property type="match status" value="1"/>
</dbReference>
<organism evidence="1 2">
    <name type="scientific">Microdochium trichocladiopsis</name>
    <dbReference type="NCBI Taxonomy" id="1682393"/>
    <lineage>
        <taxon>Eukaryota</taxon>
        <taxon>Fungi</taxon>
        <taxon>Dikarya</taxon>
        <taxon>Ascomycota</taxon>
        <taxon>Pezizomycotina</taxon>
        <taxon>Sordariomycetes</taxon>
        <taxon>Xylariomycetidae</taxon>
        <taxon>Xylariales</taxon>
        <taxon>Microdochiaceae</taxon>
        <taxon>Microdochium</taxon>
    </lineage>
</organism>
<dbReference type="EMBL" id="JAGTJQ010000002">
    <property type="protein sequence ID" value="KAH7038107.1"/>
    <property type="molecule type" value="Genomic_DNA"/>
</dbReference>
<accession>A0A9P8YFS2</accession>
<feature type="non-terminal residue" evidence="1">
    <location>
        <position position="79"/>
    </location>
</feature>
<reference evidence="1" key="1">
    <citation type="journal article" date="2021" name="Nat. Commun.">
        <title>Genetic determinants of endophytism in the Arabidopsis root mycobiome.</title>
        <authorList>
            <person name="Mesny F."/>
            <person name="Miyauchi S."/>
            <person name="Thiergart T."/>
            <person name="Pickel B."/>
            <person name="Atanasova L."/>
            <person name="Karlsson M."/>
            <person name="Huettel B."/>
            <person name="Barry K.W."/>
            <person name="Haridas S."/>
            <person name="Chen C."/>
            <person name="Bauer D."/>
            <person name="Andreopoulos W."/>
            <person name="Pangilinan J."/>
            <person name="LaButti K."/>
            <person name="Riley R."/>
            <person name="Lipzen A."/>
            <person name="Clum A."/>
            <person name="Drula E."/>
            <person name="Henrissat B."/>
            <person name="Kohler A."/>
            <person name="Grigoriev I.V."/>
            <person name="Martin F.M."/>
            <person name="Hacquard S."/>
        </authorList>
    </citation>
    <scope>NUCLEOTIDE SEQUENCE</scope>
    <source>
        <strain evidence="1">MPI-CAGE-CH-0230</strain>
    </source>
</reference>
<comment type="caution">
    <text evidence="1">The sequence shown here is derived from an EMBL/GenBank/DDBJ whole genome shotgun (WGS) entry which is preliminary data.</text>
</comment>
<evidence type="ECO:0000313" key="2">
    <source>
        <dbReference type="Proteomes" id="UP000756346"/>
    </source>
</evidence>
<dbReference type="Proteomes" id="UP000756346">
    <property type="component" value="Unassembled WGS sequence"/>
</dbReference>
<evidence type="ECO:0000313" key="1">
    <source>
        <dbReference type="EMBL" id="KAH7038107.1"/>
    </source>
</evidence>
<dbReference type="GeneID" id="70182436"/>
<gene>
    <name evidence="1" type="ORF">B0I36DRAFT_315552</name>
</gene>
<keyword evidence="2" id="KW-1185">Reference proteome</keyword>
<sequence>MLRSHCEASSLTGPAVGNCMCVYGAGMACVRMCLCVCVCEYYSLTTYTTHSCVPWPLFLFLASREPASLVSDPLLVFFF</sequence>
<dbReference type="RefSeq" id="XP_046017228.1">
    <property type="nucleotide sequence ID" value="XM_046152890.1"/>
</dbReference>
<protein>
    <submittedName>
        <fullName evidence="1">Uncharacterized protein</fullName>
    </submittedName>
</protein>